<evidence type="ECO:0000256" key="1">
    <source>
        <dbReference type="PIRSR" id="PIRSR601310-1"/>
    </source>
</evidence>
<dbReference type="InterPro" id="IPR036265">
    <property type="entry name" value="HIT-like_sf"/>
</dbReference>
<comment type="caution">
    <text evidence="5">The sequence shown here is derived from an EMBL/GenBank/DDBJ whole genome shotgun (WGS) entry which is preliminary data.</text>
</comment>
<dbReference type="PANTHER" id="PTHR46648:SF1">
    <property type="entry name" value="ADENOSINE 5'-MONOPHOSPHORAMIDASE HNT1"/>
    <property type="match status" value="1"/>
</dbReference>
<feature type="short sequence motif" description="Histidine triad motif" evidence="2 3">
    <location>
        <begin position="110"/>
        <end position="114"/>
    </location>
</feature>
<keyword evidence="5" id="KW-0436">Ligase</keyword>
<name>A0A8B4H7P9_9CORY</name>
<feature type="domain" description="HIT" evidence="4">
    <location>
        <begin position="23"/>
        <end position="126"/>
    </location>
</feature>
<accession>A0A8B4H7P9</accession>
<evidence type="ECO:0000313" key="6">
    <source>
        <dbReference type="Proteomes" id="UP000249886"/>
    </source>
</evidence>
<dbReference type="PANTHER" id="PTHR46648">
    <property type="entry name" value="HIT FAMILY PROTEIN 1"/>
    <property type="match status" value="1"/>
</dbReference>
<dbReference type="InterPro" id="IPR001310">
    <property type="entry name" value="Histidine_triad_HIT"/>
</dbReference>
<evidence type="ECO:0000256" key="3">
    <source>
        <dbReference type="PROSITE-ProRule" id="PRU00464"/>
    </source>
</evidence>
<dbReference type="InterPro" id="IPR019808">
    <property type="entry name" value="Histidine_triad_CS"/>
</dbReference>
<dbReference type="Gene3D" id="3.30.428.10">
    <property type="entry name" value="HIT-like"/>
    <property type="match status" value="1"/>
</dbReference>
<dbReference type="AlphaFoldDB" id="A0A8B4H7P9"/>
<dbReference type="GO" id="GO:0016874">
    <property type="term" value="F:ligase activity"/>
    <property type="evidence" value="ECO:0007669"/>
    <property type="project" value="UniProtKB-KW"/>
</dbReference>
<dbReference type="GO" id="GO:0009117">
    <property type="term" value="P:nucleotide metabolic process"/>
    <property type="evidence" value="ECO:0007669"/>
    <property type="project" value="TreeGrafter"/>
</dbReference>
<feature type="active site" description="Tele-AMP-histidine intermediate" evidence="1">
    <location>
        <position position="112"/>
    </location>
</feature>
<gene>
    <name evidence="5" type="primary">purD_2</name>
    <name evidence="5" type="ORF">NCTC10254_01420</name>
</gene>
<evidence type="ECO:0000313" key="5">
    <source>
        <dbReference type="EMBL" id="SPW28475.1"/>
    </source>
</evidence>
<dbReference type="EMBL" id="UARK01000011">
    <property type="protein sequence ID" value="SPW28475.1"/>
    <property type="molecule type" value="Genomic_DNA"/>
</dbReference>
<sequence>MDRHMCATHARRVPVSWETMSSIFSKIIRGEIPGRFVYRDDDIVAFLTIEPLAYGHTLVVPVQEVDRWTDLPPEVWAKLNAVAQRVGQAIIKVFDAPRAGYIIAGFDVPHTHIHVFPTSKMSDYDFSKVIGMNDTDPAKMDAAASALRAELAKTNPAESA</sequence>
<dbReference type="PROSITE" id="PS51084">
    <property type="entry name" value="HIT_2"/>
    <property type="match status" value="1"/>
</dbReference>
<dbReference type="PRINTS" id="PR00332">
    <property type="entry name" value="HISTRIAD"/>
</dbReference>
<dbReference type="InterPro" id="IPR011146">
    <property type="entry name" value="HIT-like"/>
</dbReference>
<protein>
    <submittedName>
        <fullName evidence="5">Phosphoribosylamine--glycine ligase</fullName>
    </submittedName>
</protein>
<dbReference type="Pfam" id="PF01230">
    <property type="entry name" value="HIT"/>
    <property type="match status" value="1"/>
</dbReference>
<evidence type="ECO:0000259" key="4">
    <source>
        <dbReference type="PROSITE" id="PS51084"/>
    </source>
</evidence>
<dbReference type="SUPFAM" id="SSF54197">
    <property type="entry name" value="HIT-like"/>
    <property type="match status" value="1"/>
</dbReference>
<proteinExistence type="predicted"/>
<reference evidence="5 6" key="1">
    <citation type="submission" date="2018-06" db="EMBL/GenBank/DDBJ databases">
        <authorList>
            <consortium name="Pathogen Informatics"/>
            <person name="Doyle S."/>
        </authorList>
    </citation>
    <scope>NUCLEOTIDE SEQUENCE [LARGE SCALE GENOMIC DNA]</scope>
    <source>
        <strain evidence="5 6">NCTC10254</strain>
    </source>
</reference>
<evidence type="ECO:0000256" key="2">
    <source>
        <dbReference type="PIRSR" id="PIRSR601310-3"/>
    </source>
</evidence>
<dbReference type="PROSITE" id="PS00892">
    <property type="entry name" value="HIT_1"/>
    <property type="match status" value="1"/>
</dbReference>
<organism evidence="5 6">
    <name type="scientific">Corynebacterium matruchotii</name>
    <dbReference type="NCBI Taxonomy" id="43768"/>
    <lineage>
        <taxon>Bacteria</taxon>
        <taxon>Bacillati</taxon>
        <taxon>Actinomycetota</taxon>
        <taxon>Actinomycetes</taxon>
        <taxon>Mycobacteriales</taxon>
        <taxon>Corynebacteriaceae</taxon>
        <taxon>Corynebacterium</taxon>
    </lineage>
</organism>
<dbReference type="Proteomes" id="UP000249886">
    <property type="component" value="Unassembled WGS sequence"/>
</dbReference>